<name>A0A6J3BX15_GALME</name>
<evidence type="ECO:0000313" key="2">
    <source>
        <dbReference type="Proteomes" id="UP001652740"/>
    </source>
</evidence>
<dbReference type="Proteomes" id="UP001652740">
    <property type="component" value="Unplaced"/>
</dbReference>
<reference evidence="3" key="1">
    <citation type="submission" date="2025-08" db="UniProtKB">
        <authorList>
            <consortium name="RefSeq"/>
        </authorList>
    </citation>
    <scope>IDENTIFICATION</scope>
    <source>
        <tissue evidence="3">Whole larvae</tissue>
    </source>
</reference>
<feature type="region of interest" description="Disordered" evidence="1">
    <location>
        <begin position="158"/>
        <end position="192"/>
    </location>
</feature>
<sequence length="192" mass="20650">MVLYGSDVVSNPIGRSAHPSRAQIETLLAFLEGNPSLAKEFSKVPSARDATRKKWERLTMTLNSIGGSVKSWKQWTKGEQSTPQNVQFPSTQDTQIVDIPEASTTNILEATNINIPISLYSEANPVCVAGASYLSDRPSLVISVSVTRVTADVDILPPSAPQPQDLQHAPTTSRVQLASSPHAITTTNNSTP</sequence>
<dbReference type="GeneID" id="116412938"/>
<gene>
    <name evidence="3" type="primary">LOC116412938</name>
</gene>
<organism evidence="2 3">
    <name type="scientific">Galleria mellonella</name>
    <name type="common">Greater wax moth</name>
    <dbReference type="NCBI Taxonomy" id="7137"/>
    <lineage>
        <taxon>Eukaryota</taxon>
        <taxon>Metazoa</taxon>
        <taxon>Ecdysozoa</taxon>
        <taxon>Arthropoda</taxon>
        <taxon>Hexapoda</taxon>
        <taxon>Insecta</taxon>
        <taxon>Pterygota</taxon>
        <taxon>Neoptera</taxon>
        <taxon>Endopterygota</taxon>
        <taxon>Lepidoptera</taxon>
        <taxon>Glossata</taxon>
        <taxon>Ditrysia</taxon>
        <taxon>Pyraloidea</taxon>
        <taxon>Pyralidae</taxon>
        <taxon>Galleriinae</taxon>
        <taxon>Galleria</taxon>
    </lineage>
</organism>
<dbReference type="InParanoid" id="A0A6J3BX15"/>
<dbReference type="AlphaFoldDB" id="A0A6J3BX15"/>
<evidence type="ECO:0000256" key="1">
    <source>
        <dbReference type="SAM" id="MobiDB-lite"/>
    </source>
</evidence>
<dbReference type="RefSeq" id="XP_031764972.2">
    <property type="nucleotide sequence ID" value="XM_031909112.2"/>
</dbReference>
<feature type="compositionally biased region" description="Polar residues" evidence="1">
    <location>
        <begin position="162"/>
        <end position="192"/>
    </location>
</feature>
<evidence type="ECO:0000313" key="3">
    <source>
        <dbReference type="RefSeq" id="XP_031764972.2"/>
    </source>
</evidence>
<dbReference type="KEGG" id="gmw:116412938"/>
<proteinExistence type="predicted"/>
<keyword evidence="2" id="KW-1185">Reference proteome</keyword>
<protein>
    <submittedName>
        <fullName evidence="3">Uncharacterized protein LOC116412938 isoform X2</fullName>
    </submittedName>
</protein>
<accession>A0A6J3BX15</accession>